<comment type="caution">
    <text evidence="2">The sequence shown here is derived from an EMBL/GenBank/DDBJ whole genome shotgun (WGS) entry which is preliminary data.</text>
</comment>
<feature type="compositionally biased region" description="Basic and acidic residues" evidence="1">
    <location>
        <begin position="192"/>
        <end position="202"/>
    </location>
</feature>
<evidence type="ECO:0000313" key="3">
    <source>
        <dbReference type="Proteomes" id="UP001521785"/>
    </source>
</evidence>
<sequence>MATFAPPVRRGDFFYSSVLYADPGNGNHHTRASIAELAALLRPAAPNVNFNIGKRPPTTPAKDPVWHWYAAQLIHYGLPGTKDKNVAKVRLLNALNQFKLEVPAWILKLEGELRKEWEGENRKIKKAATGRVPNAKTGKAANAAGSGTQMLPLSQGMNVNVNVSIGADIPMLDQLGLAQVGNTGQKVKRKRGMDEPACDKPTPKKSVKTTSTRKAANAAQAMLTPDPRPAVPPNPSQVKANIPRIKQEPGAARSSPVTSRIKRESNPAGVAVSTPKTKQTASKRAASHYGTEAVPTSSPYFSSLTEQESGLTDVSAPKRRTKQTARKSAGGRAPTSTWLIERGPNGTIVVSGTYELSVDNERAYMVIRRDAARDIWWSTINAGALSFTIKMDPGPTPTALYQPFSVGWRMRNDDTGELKFGSGCTGEFRFIEGASGDMTGVLRNVPGLGDLEFYGGRMAGSPQTGDLQTEWDAFRRDAYGR</sequence>
<gene>
    <name evidence="2" type="ORF">SLS60_003133</name>
</gene>
<name>A0ABR3RUT6_9PLEO</name>
<dbReference type="EMBL" id="JAKJXO020000003">
    <property type="protein sequence ID" value="KAL1608194.1"/>
    <property type="molecule type" value="Genomic_DNA"/>
</dbReference>
<dbReference type="Proteomes" id="UP001521785">
    <property type="component" value="Unassembled WGS sequence"/>
</dbReference>
<feature type="compositionally biased region" description="Polar residues" evidence="1">
    <location>
        <begin position="294"/>
        <end position="312"/>
    </location>
</feature>
<feature type="region of interest" description="Disordered" evidence="1">
    <location>
        <begin position="183"/>
        <end position="339"/>
    </location>
</feature>
<protein>
    <submittedName>
        <fullName evidence="2">Uncharacterized protein</fullName>
    </submittedName>
</protein>
<reference evidence="2 3" key="1">
    <citation type="submission" date="2024-02" db="EMBL/GenBank/DDBJ databases">
        <title>De novo assembly and annotation of 12 fungi associated with fruit tree decline syndrome in Ontario, Canada.</title>
        <authorList>
            <person name="Sulman M."/>
            <person name="Ellouze W."/>
            <person name="Ilyukhin E."/>
        </authorList>
    </citation>
    <scope>NUCLEOTIDE SEQUENCE [LARGE SCALE GENOMIC DNA]</scope>
    <source>
        <strain evidence="2 3">M42-189</strain>
    </source>
</reference>
<evidence type="ECO:0000256" key="1">
    <source>
        <dbReference type="SAM" id="MobiDB-lite"/>
    </source>
</evidence>
<evidence type="ECO:0000313" key="2">
    <source>
        <dbReference type="EMBL" id="KAL1608194.1"/>
    </source>
</evidence>
<accession>A0ABR3RUT6</accession>
<feature type="compositionally biased region" description="Pro residues" evidence="1">
    <location>
        <begin position="226"/>
        <end position="235"/>
    </location>
</feature>
<proteinExistence type="predicted"/>
<keyword evidence="3" id="KW-1185">Reference proteome</keyword>
<organism evidence="2 3">
    <name type="scientific">Paraconiothyrium brasiliense</name>
    <dbReference type="NCBI Taxonomy" id="300254"/>
    <lineage>
        <taxon>Eukaryota</taxon>
        <taxon>Fungi</taxon>
        <taxon>Dikarya</taxon>
        <taxon>Ascomycota</taxon>
        <taxon>Pezizomycotina</taxon>
        <taxon>Dothideomycetes</taxon>
        <taxon>Pleosporomycetidae</taxon>
        <taxon>Pleosporales</taxon>
        <taxon>Massarineae</taxon>
        <taxon>Didymosphaeriaceae</taxon>
        <taxon>Paraconiothyrium</taxon>
    </lineage>
</organism>